<dbReference type="InterPro" id="IPR004358">
    <property type="entry name" value="Sig_transdc_His_kin-like_C"/>
</dbReference>
<dbReference type="InterPro" id="IPR036890">
    <property type="entry name" value="HATPase_C_sf"/>
</dbReference>
<evidence type="ECO:0000256" key="6">
    <source>
        <dbReference type="SAM" id="SignalP"/>
    </source>
</evidence>
<sequence length="695" mass="79153">MIRNLFISMILMASMNFSLAQDSHIDSVKEELRRSQNDTARIALLSDLSVAYQQIRPDSSYKYSNMLLEISRKLHYPLTEAFAFSRIAYSLIDLGQYPKSLQAIHEGVKLAEDPASEKNILPDKYASSEEYHDFKLNPRLHRLNALAELYQIEGILYSNMYNPRKEMQLDSQVLALVDQTGNLRLKCRAQITLGIAHTRSGSLNSALQLMDSAYSLASKLNFSRFVGSILLNYGRIYRAMHNKEKASDYFREAIKQGRVEYPRAVAAANIDNSGLFPLPAYKDSALFYAYNGLETAKMLDVPELILRAYDTLGRIYRAIGKNDSAVKYMALVIRMKDNLFNTRQTQQFQNIEYAQQQKEQELQNAQKSFKNRLILYGVLTWAIIFLVIAAILWRNNRNKQKAYALLQQQKHETENQKNKAESTLKELRATQAQLIQSEKMASLGEMSAGIAHEIQNPLNFVNNFSELNSELISELKSGLRQESLSASGYKLSTDILRNLEENSKKITHHGKRADAIVKGMLQHSNLSLSKKELSDINELTQEYLKFCYHSYRVKDKNFYCEIKCSFDADPAEIYVVPQDLGRVLLNLFNNSFYAMAGKMRIDKDYVPQLEIKTALVENTIEITIRDNGPGIPEKIREKIFQPFFTTKPAGQGTGLGLSLAYDIITKEHGGTIGIESREGEYAEFVIRLPQNETSS</sequence>
<dbReference type="Proteomes" id="UP000246104">
    <property type="component" value="Unassembled WGS sequence"/>
</dbReference>
<evidence type="ECO:0000256" key="2">
    <source>
        <dbReference type="ARBA" id="ARBA00012438"/>
    </source>
</evidence>
<feature type="signal peptide" evidence="6">
    <location>
        <begin position="1"/>
        <end position="20"/>
    </location>
</feature>
<dbReference type="Pfam" id="PF13181">
    <property type="entry name" value="TPR_8"/>
    <property type="match status" value="1"/>
</dbReference>
<dbReference type="InterPro" id="IPR011990">
    <property type="entry name" value="TPR-like_helical_dom_sf"/>
</dbReference>
<dbReference type="PANTHER" id="PTHR43065:SF42">
    <property type="entry name" value="TWO-COMPONENT SENSOR PPRA"/>
    <property type="match status" value="1"/>
</dbReference>
<dbReference type="Pfam" id="PF13424">
    <property type="entry name" value="TPR_12"/>
    <property type="match status" value="1"/>
</dbReference>
<dbReference type="SMART" id="SM00387">
    <property type="entry name" value="HATPase_c"/>
    <property type="match status" value="1"/>
</dbReference>
<feature type="transmembrane region" description="Helical" evidence="5">
    <location>
        <begin position="373"/>
        <end position="393"/>
    </location>
</feature>
<dbReference type="InterPro" id="IPR036097">
    <property type="entry name" value="HisK_dim/P_sf"/>
</dbReference>
<gene>
    <name evidence="8" type="ORF">C5B42_05565</name>
</gene>
<evidence type="ECO:0000256" key="3">
    <source>
        <dbReference type="ARBA" id="ARBA00022553"/>
    </source>
</evidence>
<dbReference type="PANTHER" id="PTHR43065">
    <property type="entry name" value="SENSOR HISTIDINE KINASE"/>
    <property type="match status" value="1"/>
</dbReference>
<dbReference type="GO" id="GO:0000155">
    <property type="term" value="F:phosphorelay sensor kinase activity"/>
    <property type="evidence" value="ECO:0007669"/>
    <property type="project" value="InterPro"/>
</dbReference>
<dbReference type="InterPro" id="IPR005467">
    <property type="entry name" value="His_kinase_dom"/>
</dbReference>
<dbReference type="InterPro" id="IPR003661">
    <property type="entry name" value="HisK_dim/P_dom"/>
</dbReference>
<evidence type="ECO:0000256" key="1">
    <source>
        <dbReference type="ARBA" id="ARBA00000085"/>
    </source>
</evidence>
<accession>A0A317JMN3</accession>
<dbReference type="EMBL" id="PSRQ01000060">
    <property type="protein sequence ID" value="PWU22612.1"/>
    <property type="molecule type" value="Genomic_DNA"/>
</dbReference>
<comment type="caution">
    <text evidence="8">The sequence shown here is derived from an EMBL/GenBank/DDBJ whole genome shotgun (WGS) entry which is preliminary data.</text>
</comment>
<dbReference type="CDD" id="cd00082">
    <property type="entry name" value="HisKA"/>
    <property type="match status" value="1"/>
</dbReference>
<dbReference type="AlphaFoldDB" id="A0A317JMN3"/>
<protein>
    <recommendedName>
        <fullName evidence="2">histidine kinase</fullName>
        <ecNumber evidence="2">2.7.13.3</ecNumber>
    </recommendedName>
</protein>
<dbReference type="PRINTS" id="PR00344">
    <property type="entry name" value="BCTRLSENSOR"/>
</dbReference>
<dbReference type="Gene3D" id="3.30.565.10">
    <property type="entry name" value="Histidine kinase-like ATPase, C-terminal domain"/>
    <property type="match status" value="1"/>
</dbReference>
<feature type="coiled-coil region" evidence="4">
    <location>
        <begin position="396"/>
        <end position="437"/>
    </location>
</feature>
<organism evidence="8 9">
    <name type="scientific">Candidatus Cerribacteria bacterium 'Amazon FNV 2010 28 9'</name>
    <dbReference type="NCBI Taxonomy" id="2081795"/>
    <lineage>
        <taxon>Bacteria</taxon>
        <taxon>Candidatus Cerribacteria</taxon>
    </lineage>
</organism>
<evidence type="ECO:0000259" key="7">
    <source>
        <dbReference type="PROSITE" id="PS50109"/>
    </source>
</evidence>
<dbReference type="EC" id="2.7.13.3" evidence="2"/>
<dbReference type="PROSITE" id="PS50109">
    <property type="entry name" value="HIS_KIN"/>
    <property type="match status" value="1"/>
</dbReference>
<feature type="domain" description="Histidine kinase" evidence="7">
    <location>
        <begin position="449"/>
        <end position="692"/>
    </location>
</feature>
<dbReference type="SUPFAM" id="SSF55874">
    <property type="entry name" value="ATPase domain of HSP90 chaperone/DNA topoisomerase II/histidine kinase"/>
    <property type="match status" value="1"/>
</dbReference>
<keyword evidence="6" id="KW-0732">Signal</keyword>
<evidence type="ECO:0000313" key="8">
    <source>
        <dbReference type="EMBL" id="PWU22612.1"/>
    </source>
</evidence>
<evidence type="ECO:0000313" key="9">
    <source>
        <dbReference type="Proteomes" id="UP000246104"/>
    </source>
</evidence>
<keyword evidence="5" id="KW-0472">Membrane</keyword>
<dbReference type="Pfam" id="PF02518">
    <property type="entry name" value="HATPase_c"/>
    <property type="match status" value="1"/>
</dbReference>
<dbReference type="SUPFAM" id="SSF47384">
    <property type="entry name" value="Homodimeric domain of signal transducing histidine kinase"/>
    <property type="match status" value="1"/>
</dbReference>
<keyword evidence="3" id="KW-0597">Phosphoprotein</keyword>
<evidence type="ECO:0000256" key="4">
    <source>
        <dbReference type="SAM" id="Coils"/>
    </source>
</evidence>
<proteinExistence type="predicted"/>
<dbReference type="Gene3D" id="1.25.40.10">
    <property type="entry name" value="Tetratricopeptide repeat domain"/>
    <property type="match status" value="1"/>
</dbReference>
<comment type="catalytic activity">
    <reaction evidence="1">
        <text>ATP + protein L-histidine = ADP + protein N-phospho-L-histidine.</text>
        <dbReference type="EC" id="2.7.13.3"/>
    </reaction>
</comment>
<dbReference type="InterPro" id="IPR003594">
    <property type="entry name" value="HATPase_dom"/>
</dbReference>
<evidence type="ECO:0000256" key="5">
    <source>
        <dbReference type="SAM" id="Phobius"/>
    </source>
</evidence>
<reference evidence="8 9" key="1">
    <citation type="submission" date="2018-02" db="EMBL/GenBank/DDBJ databases">
        <title>Genomic Reconstructions from Amazon Rainforest and Pasture Soil Reveal Novel Insights into the Physiology of Candidate Phyla in Tropical Sites.</title>
        <authorList>
            <person name="Kroeger M.E."/>
            <person name="Delmont T."/>
            <person name="Eren A.M."/>
            <person name="Guo J."/>
            <person name="Meyer K.M."/>
            <person name="Khan K."/>
            <person name="Rodrigues J.L.M."/>
            <person name="Bohannan B.J.M."/>
            <person name="Tringe S."/>
            <person name="Borges C.D."/>
            <person name="Tiedje J."/>
            <person name="Tsai S.M."/>
            <person name="Nusslein K."/>
        </authorList>
    </citation>
    <scope>NUCLEOTIDE SEQUENCE [LARGE SCALE GENOMIC DNA]</scope>
    <source>
        <strain evidence="8">Amazon FNV 2010 28 9</strain>
    </source>
</reference>
<dbReference type="SUPFAM" id="SSF48452">
    <property type="entry name" value="TPR-like"/>
    <property type="match status" value="2"/>
</dbReference>
<dbReference type="Gene3D" id="1.10.287.130">
    <property type="match status" value="1"/>
</dbReference>
<name>A0A317JMN3_9BACT</name>
<keyword evidence="4" id="KW-0175">Coiled coil</keyword>
<feature type="chain" id="PRO_5016310870" description="histidine kinase" evidence="6">
    <location>
        <begin position="21"/>
        <end position="695"/>
    </location>
</feature>
<dbReference type="InterPro" id="IPR019734">
    <property type="entry name" value="TPR_rpt"/>
</dbReference>
<dbReference type="SMART" id="SM00028">
    <property type="entry name" value="TPR"/>
    <property type="match status" value="4"/>
</dbReference>
<keyword evidence="5" id="KW-1133">Transmembrane helix</keyword>
<keyword evidence="5" id="KW-0812">Transmembrane</keyword>